<comment type="caution">
    <text evidence="5">The sequence shown here is derived from an EMBL/GenBank/DDBJ whole genome shotgun (WGS) entry which is preliminary data.</text>
</comment>
<dbReference type="PROSITE" id="PS51891">
    <property type="entry name" value="CENP_V_GFA"/>
    <property type="match status" value="1"/>
</dbReference>
<dbReference type="STRING" id="740709.A10D4_00530"/>
<evidence type="ECO:0000256" key="1">
    <source>
        <dbReference type="ARBA" id="ARBA00005495"/>
    </source>
</evidence>
<keyword evidence="2" id="KW-0479">Metal-binding</keyword>
<proteinExistence type="inferred from homology"/>
<evidence type="ECO:0000256" key="2">
    <source>
        <dbReference type="ARBA" id="ARBA00022723"/>
    </source>
</evidence>
<dbReference type="eggNOG" id="COG3791">
    <property type="taxonomic scope" value="Bacteria"/>
</dbReference>
<name>K2KY85_9GAMM</name>
<dbReference type="Gene3D" id="2.170.150.70">
    <property type="match status" value="1"/>
</dbReference>
<keyword evidence="6" id="KW-1185">Reference proteome</keyword>
<protein>
    <submittedName>
        <fullName evidence="5">Glutathione-dependent formaldehyde-activating protein</fullName>
    </submittedName>
</protein>
<dbReference type="AlphaFoldDB" id="K2KY85"/>
<accession>K2KY85</accession>
<comment type="similarity">
    <text evidence="1">Belongs to the Gfa family.</text>
</comment>
<feature type="domain" description="CENP-V/GFA" evidence="4">
    <location>
        <begin position="4"/>
        <end position="111"/>
    </location>
</feature>
<dbReference type="EMBL" id="AMRG01000001">
    <property type="protein sequence ID" value="EKE87534.1"/>
    <property type="molecule type" value="Genomic_DNA"/>
</dbReference>
<organism evidence="5 6">
    <name type="scientific">Idiomarina xiamenensis 10-D-4</name>
    <dbReference type="NCBI Taxonomy" id="740709"/>
    <lineage>
        <taxon>Bacteria</taxon>
        <taxon>Pseudomonadati</taxon>
        <taxon>Pseudomonadota</taxon>
        <taxon>Gammaproteobacteria</taxon>
        <taxon>Alteromonadales</taxon>
        <taxon>Idiomarinaceae</taxon>
        <taxon>Idiomarina</taxon>
    </lineage>
</organism>
<dbReference type="PATRIC" id="fig|740709.3.peg.105"/>
<evidence type="ECO:0000313" key="5">
    <source>
        <dbReference type="EMBL" id="EKE87534.1"/>
    </source>
</evidence>
<dbReference type="OrthoDB" id="9805575at2"/>
<dbReference type="SUPFAM" id="SSF51316">
    <property type="entry name" value="Mss4-like"/>
    <property type="match status" value="1"/>
</dbReference>
<dbReference type="GO" id="GO:0046872">
    <property type="term" value="F:metal ion binding"/>
    <property type="evidence" value="ECO:0007669"/>
    <property type="project" value="UniProtKB-KW"/>
</dbReference>
<dbReference type="InterPro" id="IPR006913">
    <property type="entry name" value="CENP-V/GFA"/>
</dbReference>
<keyword evidence="3" id="KW-0862">Zinc</keyword>
<reference evidence="5 6" key="1">
    <citation type="journal article" date="2012" name="J. Bacteriol.">
        <title>Genome Sequence of Idiomarina xiamenensis Type Strain 10-D-4.</title>
        <authorList>
            <person name="Lai Q."/>
            <person name="Wang L."/>
            <person name="Wang W."/>
            <person name="Shao Z."/>
        </authorList>
    </citation>
    <scope>NUCLEOTIDE SEQUENCE [LARGE SCALE GENOMIC DNA]</scope>
    <source>
        <strain evidence="5 6">10-D-4</strain>
    </source>
</reference>
<evidence type="ECO:0000259" key="4">
    <source>
        <dbReference type="PROSITE" id="PS51891"/>
    </source>
</evidence>
<evidence type="ECO:0000256" key="3">
    <source>
        <dbReference type="ARBA" id="ARBA00022833"/>
    </source>
</evidence>
<dbReference type="InterPro" id="IPR011057">
    <property type="entry name" value="Mss4-like_sf"/>
</dbReference>
<dbReference type="GO" id="GO:0016846">
    <property type="term" value="F:carbon-sulfur lyase activity"/>
    <property type="evidence" value="ECO:0007669"/>
    <property type="project" value="InterPro"/>
</dbReference>
<dbReference type="Proteomes" id="UP000014115">
    <property type="component" value="Unassembled WGS sequence"/>
</dbReference>
<gene>
    <name evidence="5" type="ORF">A10D4_00530</name>
</gene>
<evidence type="ECO:0000313" key="6">
    <source>
        <dbReference type="Proteomes" id="UP000014115"/>
    </source>
</evidence>
<sequence>MNTLTTTCHCGSVRLSLTLPKPAERYHPRRCDCDFCTQRGLVYLSDAKGNMLIQSKLPLHRQRQGSHLADFLSCPQCDTTLATAFITPAGNCVGAANATLFPDDSFADPIDISPKQLSAAEKAERWARLWTPLRVVEGNHRN</sequence>
<dbReference type="RefSeq" id="WP_008487032.1">
    <property type="nucleotide sequence ID" value="NZ_AMRG01000001.1"/>
</dbReference>